<evidence type="ECO:0000313" key="10">
    <source>
        <dbReference type="EMBL" id="CAI3985690.1"/>
    </source>
</evidence>
<feature type="transmembrane region" description="Helical" evidence="9">
    <location>
        <begin position="245"/>
        <end position="263"/>
    </location>
</feature>
<name>A0A9P1C6S6_9DINO</name>
<proteinExistence type="inferred from homology"/>
<feature type="transmembrane region" description="Helical" evidence="9">
    <location>
        <begin position="219"/>
        <end position="239"/>
    </location>
</feature>
<dbReference type="EMBL" id="CAMXCT010001009">
    <property type="protein sequence ID" value="CAI3985690.1"/>
    <property type="molecule type" value="Genomic_DNA"/>
</dbReference>
<dbReference type="Proteomes" id="UP001152797">
    <property type="component" value="Unassembled WGS sequence"/>
</dbReference>
<feature type="binding site" evidence="8">
    <location>
        <position position="180"/>
    </location>
    <ligand>
        <name>Zn(2+)</name>
        <dbReference type="ChEBI" id="CHEBI:29105"/>
        <note>catalytic</note>
    </ligand>
</feature>
<feature type="transmembrane region" description="Helical" evidence="9">
    <location>
        <begin position="131"/>
        <end position="150"/>
    </location>
</feature>
<keyword evidence="6 9" id="KW-0472">Membrane</keyword>
<reference evidence="10" key="1">
    <citation type="submission" date="2022-10" db="EMBL/GenBank/DDBJ databases">
        <authorList>
            <person name="Chen Y."/>
            <person name="Dougan E. K."/>
            <person name="Chan C."/>
            <person name="Rhodes N."/>
            <person name="Thang M."/>
        </authorList>
    </citation>
    <scope>NUCLEOTIDE SEQUENCE</scope>
</reference>
<dbReference type="GO" id="GO:0006672">
    <property type="term" value="P:ceramide metabolic process"/>
    <property type="evidence" value="ECO:0007669"/>
    <property type="project" value="InterPro"/>
</dbReference>
<dbReference type="EMBL" id="CAMXCT030001009">
    <property type="protein sequence ID" value="CAL4773002.1"/>
    <property type="molecule type" value="Genomic_DNA"/>
</dbReference>
<feature type="transmembrane region" description="Helical" evidence="9">
    <location>
        <begin position="162"/>
        <end position="183"/>
    </location>
</feature>
<gene>
    <name evidence="10" type="ORF">C1SCF055_LOCUS13111</name>
</gene>
<keyword evidence="7" id="KW-0106">Calcium</keyword>
<feature type="binding site" evidence="8">
    <location>
        <position position="336"/>
    </location>
    <ligand>
        <name>Zn(2+)</name>
        <dbReference type="ChEBI" id="CHEBI:29105"/>
        <note>catalytic</note>
    </ligand>
</feature>
<evidence type="ECO:0000256" key="6">
    <source>
        <dbReference type="ARBA" id="ARBA00023136"/>
    </source>
</evidence>
<dbReference type="EMBL" id="CAMXCT020001009">
    <property type="protein sequence ID" value="CAL1139065.1"/>
    <property type="molecule type" value="Genomic_DNA"/>
</dbReference>
<dbReference type="InterPro" id="IPR008901">
    <property type="entry name" value="ACER"/>
</dbReference>
<evidence type="ECO:0000256" key="5">
    <source>
        <dbReference type="ARBA" id="ARBA00022989"/>
    </source>
</evidence>
<feature type="transmembrane region" description="Helical" evidence="9">
    <location>
        <begin position="337"/>
        <end position="357"/>
    </location>
</feature>
<reference evidence="11" key="2">
    <citation type="submission" date="2024-04" db="EMBL/GenBank/DDBJ databases">
        <authorList>
            <person name="Chen Y."/>
            <person name="Shah S."/>
            <person name="Dougan E. K."/>
            <person name="Thang M."/>
            <person name="Chan C."/>
        </authorList>
    </citation>
    <scope>NUCLEOTIDE SEQUENCE [LARGE SCALE GENOMIC DNA]</scope>
</reference>
<evidence type="ECO:0000313" key="11">
    <source>
        <dbReference type="EMBL" id="CAL1139065.1"/>
    </source>
</evidence>
<evidence type="ECO:0000256" key="9">
    <source>
        <dbReference type="SAM" id="Phobius"/>
    </source>
</evidence>
<evidence type="ECO:0000256" key="8">
    <source>
        <dbReference type="PIRSR" id="PIRSR608901-2"/>
    </source>
</evidence>
<accession>A0A9P1C6S6</accession>
<keyword evidence="5 9" id="KW-1133">Transmembrane helix</keyword>
<comment type="subcellular location">
    <subcellularLocation>
        <location evidence="1">Membrane</location>
        <topology evidence="1">Multi-pass membrane protein</topology>
    </subcellularLocation>
</comment>
<feature type="binding site" evidence="8">
    <location>
        <position position="340"/>
    </location>
    <ligand>
        <name>Zn(2+)</name>
        <dbReference type="ChEBI" id="CHEBI:29105"/>
        <note>catalytic</note>
    </ligand>
</feature>
<evidence type="ECO:0000256" key="4">
    <source>
        <dbReference type="ARBA" id="ARBA00022801"/>
    </source>
</evidence>
<dbReference type="GO" id="GO:0005789">
    <property type="term" value="C:endoplasmic reticulum membrane"/>
    <property type="evidence" value="ECO:0007669"/>
    <property type="project" value="TreeGrafter"/>
</dbReference>
<evidence type="ECO:0000256" key="7">
    <source>
        <dbReference type="PIRSR" id="PIRSR608901-1"/>
    </source>
</evidence>
<comment type="caution">
    <text evidence="10">The sequence shown here is derived from an EMBL/GenBank/DDBJ whole genome shotgun (WGS) entry which is preliminary data.</text>
</comment>
<comment type="cofactor">
    <cofactor evidence="8">
        <name>Zn(2+)</name>
        <dbReference type="ChEBI" id="CHEBI:29105"/>
    </cofactor>
</comment>
<feature type="binding site" evidence="7">
    <location>
        <position position="117"/>
    </location>
    <ligand>
        <name>Ca(2+)</name>
        <dbReference type="ChEBI" id="CHEBI:29108"/>
    </ligand>
</feature>
<feature type="transmembrane region" description="Helical" evidence="9">
    <location>
        <begin position="195"/>
        <end position="212"/>
    </location>
</feature>
<feature type="transmembrane region" description="Helical" evidence="9">
    <location>
        <begin position="293"/>
        <end position="317"/>
    </location>
</feature>
<dbReference type="GO" id="GO:0016811">
    <property type="term" value="F:hydrolase activity, acting on carbon-nitrogen (but not peptide) bonds, in linear amides"/>
    <property type="evidence" value="ECO:0007669"/>
    <property type="project" value="InterPro"/>
</dbReference>
<feature type="transmembrane region" description="Helical" evidence="9">
    <location>
        <begin position="63"/>
        <end position="96"/>
    </location>
</feature>
<keyword evidence="4" id="KW-0378">Hydrolase</keyword>
<feature type="binding site" evidence="7">
    <location>
        <position position="129"/>
    </location>
    <ligand>
        <name>Ca(2+)</name>
        <dbReference type="ChEBI" id="CHEBI:29108"/>
    </ligand>
</feature>
<protein>
    <submittedName>
        <fullName evidence="12">Alkaline ceramidase dcd3B</fullName>
    </submittedName>
</protein>
<organism evidence="10">
    <name type="scientific">Cladocopium goreaui</name>
    <dbReference type="NCBI Taxonomy" id="2562237"/>
    <lineage>
        <taxon>Eukaryota</taxon>
        <taxon>Sar</taxon>
        <taxon>Alveolata</taxon>
        <taxon>Dinophyceae</taxon>
        <taxon>Suessiales</taxon>
        <taxon>Symbiodiniaceae</taxon>
        <taxon>Cladocopium</taxon>
    </lineage>
</organism>
<keyword evidence="7" id="KW-0479">Metal-binding</keyword>
<dbReference type="PANTHER" id="PTHR46187:SF3">
    <property type="entry name" value="ALKALINE CERAMIDASE 3"/>
    <property type="match status" value="1"/>
</dbReference>
<evidence type="ECO:0000313" key="13">
    <source>
        <dbReference type="Proteomes" id="UP001152797"/>
    </source>
</evidence>
<keyword evidence="3 9" id="KW-0812">Transmembrane</keyword>
<keyword evidence="13" id="KW-1185">Reference proteome</keyword>
<evidence type="ECO:0000256" key="2">
    <source>
        <dbReference type="ARBA" id="ARBA00009780"/>
    </source>
</evidence>
<dbReference type="GO" id="GO:0046872">
    <property type="term" value="F:metal ion binding"/>
    <property type="evidence" value="ECO:0007669"/>
    <property type="project" value="UniProtKB-KW"/>
</dbReference>
<sequence>MDGIDSLEPLRAEHHNPVPEWVAGMVGGLSTSLLVLVVVCNALTAKPRKEEAGERNDYRTGLLLSLFGGHLYAAIVTSFLLWFLLTLSVMLPFFWFSQPEEVKPRTGNVTASINFCEGPDFHHSEVLAEPVNVVTSVLFYLPVALIGLLGPACKEGRGELRFLFSYGSMGIVGIGSGALHASLDAVAQAGDELPMLYVATMLAYCCADTFLIKKGMLRASAVLPWITALITSVNTLLYVGSRDDFGIFAATFALYLSVPVFYFSSYCLRRVSAISDDTVEGPIRYQVVRPLSWGLGASLAIGGICWALEMGMCSAVINYQQFGDDWAPFVWRYMLHSLWHAGTAMAAMLMIQNLITVRAMQMGWGRPKLLGYSQVPNCSSDL</sequence>
<keyword evidence="8" id="KW-0862">Zinc</keyword>
<feature type="transmembrane region" description="Helical" evidence="9">
    <location>
        <begin position="21"/>
        <end position="43"/>
    </location>
</feature>
<evidence type="ECO:0000256" key="3">
    <source>
        <dbReference type="ARBA" id="ARBA00022692"/>
    </source>
</evidence>
<dbReference type="Pfam" id="PF05875">
    <property type="entry name" value="Ceramidase"/>
    <property type="match status" value="1"/>
</dbReference>
<dbReference type="OrthoDB" id="187171at2759"/>
<dbReference type="AlphaFoldDB" id="A0A9P1C6S6"/>
<evidence type="ECO:0000313" key="12">
    <source>
        <dbReference type="EMBL" id="CAL4773002.1"/>
    </source>
</evidence>
<dbReference type="PANTHER" id="PTHR46187">
    <property type="entry name" value="ALKALINE CERAMIDASE 3"/>
    <property type="match status" value="1"/>
</dbReference>
<evidence type="ECO:0000256" key="1">
    <source>
        <dbReference type="ARBA" id="ARBA00004141"/>
    </source>
</evidence>
<comment type="similarity">
    <text evidence="2">Belongs to the alkaline ceramidase family.</text>
</comment>